<keyword evidence="2" id="KW-1185">Reference proteome</keyword>
<gene>
    <name evidence="1" type="ORF">CUNI_LOCUS14486</name>
</gene>
<dbReference type="EMBL" id="CAJHNH020003279">
    <property type="protein sequence ID" value="CAG5128928.1"/>
    <property type="molecule type" value="Genomic_DNA"/>
</dbReference>
<feature type="non-terminal residue" evidence="1">
    <location>
        <position position="60"/>
    </location>
</feature>
<dbReference type="Proteomes" id="UP000678393">
    <property type="component" value="Unassembled WGS sequence"/>
</dbReference>
<dbReference type="OrthoDB" id="5912413at2759"/>
<accession>A0A8S3ZM26</accession>
<protein>
    <submittedName>
        <fullName evidence="1">Uncharacterized protein</fullName>
    </submittedName>
</protein>
<name>A0A8S3ZM26_9EUPU</name>
<evidence type="ECO:0000313" key="1">
    <source>
        <dbReference type="EMBL" id="CAG5128928.1"/>
    </source>
</evidence>
<reference evidence="1" key="1">
    <citation type="submission" date="2021-04" db="EMBL/GenBank/DDBJ databases">
        <authorList>
            <consortium name="Molecular Ecology Group"/>
        </authorList>
    </citation>
    <scope>NUCLEOTIDE SEQUENCE</scope>
</reference>
<evidence type="ECO:0000313" key="2">
    <source>
        <dbReference type="Proteomes" id="UP000678393"/>
    </source>
</evidence>
<comment type="caution">
    <text evidence="1">The sequence shown here is derived from an EMBL/GenBank/DDBJ whole genome shotgun (WGS) entry which is preliminary data.</text>
</comment>
<dbReference type="AlphaFoldDB" id="A0A8S3ZM26"/>
<organism evidence="1 2">
    <name type="scientific">Candidula unifasciata</name>
    <dbReference type="NCBI Taxonomy" id="100452"/>
    <lineage>
        <taxon>Eukaryota</taxon>
        <taxon>Metazoa</taxon>
        <taxon>Spiralia</taxon>
        <taxon>Lophotrochozoa</taxon>
        <taxon>Mollusca</taxon>
        <taxon>Gastropoda</taxon>
        <taxon>Heterobranchia</taxon>
        <taxon>Euthyneura</taxon>
        <taxon>Panpulmonata</taxon>
        <taxon>Eupulmonata</taxon>
        <taxon>Stylommatophora</taxon>
        <taxon>Helicina</taxon>
        <taxon>Helicoidea</taxon>
        <taxon>Geomitridae</taxon>
        <taxon>Candidula</taxon>
    </lineage>
</organism>
<sequence length="60" mass="6689">MTSRTSHITSYSAASSALYQSSLISTGIQRETLGDRLCQTRNWIYNVESGTVMGRTPCDW</sequence>
<proteinExistence type="predicted"/>